<accession>A0A8J5IIA9</accession>
<keyword evidence="2" id="KW-1185">Reference proteome</keyword>
<proteinExistence type="predicted"/>
<dbReference type="AlphaFoldDB" id="A0A8J5IIA9"/>
<dbReference type="Proteomes" id="UP000734854">
    <property type="component" value="Unassembled WGS sequence"/>
</dbReference>
<comment type="caution">
    <text evidence="1">The sequence shown here is derived from an EMBL/GenBank/DDBJ whole genome shotgun (WGS) entry which is preliminary data.</text>
</comment>
<dbReference type="InterPro" id="IPR011053">
    <property type="entry name" value="Single_hybrid_motif"/>
</dbReference>
<dbReference type="EMBL" id="JACMSC010000001">
    <property type="protein sequence ID" value="KAG6535759.1"/>
    <property type="molecule type" value="Genomic_DNA"/>
</dbReference>
<evidence type="ECO:0000313" key="2">
    <source>
        <dbReference type="Proteomes" id="UP000734854"/>
    </source>
</evidence>
<evidence type="ECO:0000313" key="1">
    <source>
        <dbReference type="EMBL" id="KAG6535759.1"/>
    </source>
</evidence>
<dbReference type="Gene3D" id="2.40.50.100">
    <property type="match status" value="1"/>
</dbReference>
<gene>
    <name evidence="1" type="ORF">ZIOFF_000788</name>
</gene>
<protein>
    <recommendedName>
        <fullName evidence="3">Lipoyl-binding domain-containing protein</fullName>
    </recommendedName>
</protein>
<name>A0A8J5IIA9_ZINOF</name>
<reference evidence="1 2" key="1">
    <citation type="submission" date="2020-08" db="EMBL/GenBank/DDBJ databases">
        <title>Plant Genome Project.</title>
        <authorList>
            <person name="Zhang R.-G."/>
        </authorList>
    </citation>
    <scope>NUCLEOTIDE SEQUENCE [LARGE SCALE GENOMIC DNA]</scope>
    <source>
        <tissue evidence="1">Rhizome</tissue>
    </source>
</reference>
<dbReference type="SUPFAM" id="SSF51230">
    <property type="entry name" value="Single hybrid motif"/>
    <property type="match status" value="1"/>
</dbReference>
<organism evidence="1 2">
    <name type="scientific">Zingiber officinale</name>
    <name type="common">Ginger</name>
    <name type="synonym">Amomum zingiber</name>
    <dbReference type="NCBI Taxonomy" id="94328"/>
    <lineage>
        <taxon>Eukaryota</taxon>
        <taxon>Viridiplantae</taxon>
        <taxon>Streptophyta</taxon>
        <taxon>Embryophyta</taxon>
        <taxon>Tracheophyta</taxon>
        <taxon>Spermatophyta</taxon>
        <taxon>Magnoliopsida</taxon>
        <taxon>Liliopsida</taxon>
        <taxon>Zingiberales</taxon>
        <taxon>Zingiberaceae</taxon>
        <taxon>Zingiber</taxon>
    </lineage>
</organism>
<sequence>MPPAVGLLSASPYSPVVGRRTLRLFASQDHRTSIISHEKLCSTDQPFHSPWLSGGPVCTKPIREVMEFFPRSTSYKLWSDMVDVVVPLIGESITDGTLATFLKKPGDRVKVDEPISQMKLTR</sequence>
<evidence type="ECO:0008006" key="3">
    <source>
        <dbReference type="Google" id="ProtNLM"/>
    </source>
</evidence>